<evidence type="ECO:0000256" key="4">
    <source>
        <dbReference type="ARBA" id="ARBA00023242"/>
    </source>
</evidence>
<dbReference type="Gene3D" id="1.25.10.10">
    <property type="entry name" value="Leucine-rich Repeat Variant"/>
    <property type="match status" value="1"/>
</dbReference>
<evidence type="ECO:0000256" key="3">
    <source>
        <dbReference type="ARBA" id="ARBA00022737"/>
    </source>
</evidence>
<comment type="subcellular location">
    <subcellularLocation>
        <location evidence="1 6">Nucleus</location>
    </subcellularLocation>
</comment>
<sequence length="1385" mass="159749">MDLPSVLVNCPVPLVALQDMVSLASPYQVDIGEPSVSHFSCECEDSVLQTTAHRIQGVDPQLEGLRFRKPTFKPGELNCNSGQPYRDNLLIRQVLQMYSRNSSPKIVKPKLKVKRLKMNVEPIDVKELYFNKKPQVELKTATEDTIAASSTSLIFQPDQENDQYTQEIRTTLQRIVLEEHLEQHHLLRIMDLLYQLDTNRAELKLDTQLLRNVQKVTLQLITESLENEQDWDLTFKGFYCLLINLTILNLDNDKLLHLDTCLKSLVTFFCSKYEDVIEPLSTLSIDESTVSTDSFSLIFELCKQSIVALSIYCVNHRLDDYLFTRLEYVCITIITHHIDHKRKNLLIDHSRFSPLKFAASDLLLSIFRFFPDQREFILTEFCYAIHKLDEKNSKVYRVQNVMLDVFTVTLIRMIQVETLDFRQLSLSEVTKVHNEIQNTLQIVFATLMGRVIDHPKLRTKLEYLIQDVLQVLSDPHFPGASLVIKRFMKGLSEPSDNDISILIAGLIAKSLNEKLNFENREKSFNLSMLPYLLRQLDWSAATTILVNCIISSSNPEEALLKFDFSAPIEKAPPDVDIDVYSLYDEVLNSQSLLQLYDRFLVMMLNNLDSKKPKTRLKAMKTVSLLLSREVLDYSTVKNIFIKGLRDSSPIINNWIIQEASKYIEKEPYLTDFYLLILDKLFSESISVRKGALKCLKSMYIVTQDVSIQVQIAEGFLKLLEDEEESMVILARETLLERWFYSLDVLNHEDNPAAYKLGIHARVDIMAQLLARSNKNKDSFVEFIKSFLNDEGNKDTNSSKRLLKSIKAIADSSLESIVENEGNGKAEHMMCLTSTLVLINGEILNQDQLVFLKPYLNEHSNTVTCYYTLKLFKHSLPLMKNLASSFTYECLTLLLEKLTKFNVKELFEAMPTVYYLSNLQNDTRYVNAAISCLRLLRPFVNSNHGGDLNAKLTRLLYLTGSFARCCYFETHRDLFEKSNIIIQPNEPVVSVFVRSLLLFTKPSMGRNVRRIAIRNLMELCVTHPKFFLSKPLVTIMDEEFQSDYVDTKEVIIQGIFEFLSQHEEASTNSSDHSNKNSKQLSLDVDVFHGKSPSFVNESLGVSLVHKYMDYVLKMCIFDEGYYSLLPVRFIDFVVRLGMANPKVCISTIVCLESSSNRTIRSLALQIHRELHNKHESLIESSYVEGVRTATEYRKAHSKNMWRETFFLALFLTILGDNKSSRKKFFSSLLRSFINDIVMSTESDSQSYRDYVCFVVLNLANVNFITLEEVYLIIRDIDGLLSKQGATLSAEIDKQENEHEDEELSWKGLSLLVTALLTLEQFKEFLISRYGVLEEKLLEFRPQKAGKELRQPIKQFNEKRVFDENKVLHYFDMDPKELSLQFSRNWS</sequence>
<dbReference type="Proteomes" id="UP000094565">
    <property type="component" value="Chromosome 1"/>
</dbReference>
<dbReference type="GO" id="GO:0010468">
    <property type="term" value="P:regulation of gene expression"/>
    <property type="evidence" value="ECO:0007669"/>
    <property type="project" value="InterPro"/>
</dbReference>
<evidence type="ECO:0000259" key="7">
    <source>
        <dbReference type="Pfam" id="PF12830"/>
    </source>
</evidence>
<dbReference type="Pfam" id="PF12765">
    <property type="entry name" value="Cohesin_HEAT"/>
    <property type="match status" value="1"/>
</dbReference>
<keyword evidence="5 6" id="KW-0131">Cell cycle</keyword>
<dbReference type="GO" id="GO:0140588">
    <property type="term" value="P:chromatin looping"/>
    <property type="evidence" value="ECO:0007669"/>
    <property type="project" value="InterPro"/>
</dbReference>
<dbReference type="GO" id="GO:1990414">
    <property type="term" value="P:replication-born double-strand break repair via sister chromatid exchange"/>
    <property type="evidence" value="ECO:0007669"/>
    <property type="project" value="TreeGrafter"/>
</dbReference>
<dbReference type="GO" id="GO:0090694">
    <property type="term" value="C:Scc2-Scc4 cohesin loading complex"/>
    <property type="evidence" value="ECO:0007669"/>
    <property type="project" value="TreeGrafter"/>
</dbReference>
<comment type="similarity">
    <text evidence="2 6">Belongs to the SCC2/Nipped-B family.</text>
</comment>
<name>A0A1B2J8N3_PICPA</name>
<dbReference type="OrthoDB" id="418242at2759"/>
<proteinExistence type="inferred from homology"/>
<keyword evidence="4 6" id="KW-0539">Nucleus</keyword>
<protein>
    <recommendedName>
        <fullName evidence="6">Sister chromatid cohesion protein</fullName>
    </recommendedName>
</protein>
<dbReference type="InterPro" id="IPR024986">
    <property type="entry name" value="Nipped-B_C"/>
</dbReference>
<evidence type="ECO:0000256" key="2">
    <source>
        <dbReference type="ARBA" id="ARBA00009252"/>
    </source>
</evidence>
<dbReference type="Pfam" id="PF12830">
    <property type="entry name" value="Nipped-B_C"/>
    <property type="match status" value="1"/>
</dbReference>
<reference evidence="8 9" key="1">
    <citation type="submission" date="2016-02" db="EMBL/GenBank/DDBJ databases">
        <title>Comparative genomic and transcriptomic foundation for Pichia pastoris.</title>
        <authorList>
            <person name="Love K.R."/>
            <person name="Shah K.A."/>
            <person name="Whittaker C.A."/>
            <person name="Wu J."/>
            <person name="Bartlett M.C."/>
            <person name="Ma D."/>
            <person name="Leeson R.L."/>
            <person name="Priest M."/>
            <person name="Young S.K."/>
            <person name="Love J.C."/>
        </authorList>
    </citation>
    <scope>NUCLEOTIDE SEQUENCE [LARGE SCALE GENOMIC DNA]</scope>
    <source>
        <strain evidence="8 9">ATCC 28485</strain>
    </source>
</reference>
<dbReference type="SUPFAM" id="SSF48371">
    <property type="entry name" value="ARM repeat"/>
    <property type="match status" value="1"/>
</dbReference>
<evidence type="ECO:0000313" key="8">
    <source>
        <dbReference type="EMBL" id="ANZ74342.1"/>
    </source>
</evidence>
<keyword evidence="3 6" id="KW-0677">Repeat</keyword>
<feature type="domain" description="Sister chromatid cohesion C-terminal" evidence="7">
    <location>
        <begin position="1101"/>
        <end position="1276"/>
    </location>
</feature>
<dbReference type="GO" id="GO:0034087">
    <property type="term" value="P:establishment of mitotic sister chromatid cohesion"/>
    <property type="evidence" value="ECO:0007669"/>
    <property type="project" value="TreeGrafter"/>
</dbReference>
<evidence type="ECO:0000256" key="5">
    <source>
        <dbReference type="ARBA" id="ARBA00023306"/>
    </source>
</evidence>
<evidence type="ECO:0000256" key="1">
    <source>
        <dbReference type="ARBA" id="ARBA00004123"/>
    </source>
</evidence>
<dbReference type="CDD" id="cd23958">
    <property type="entry name" value="SCC2"/>
    <property type="match status" value="1"/>
</dbReference>
<dbReference type="PANTHER" id="PTHR21704:SF18">
    <property type="entry name" value="NIPPED-B-LIKE PROTEIN"/>
    <property type="match status" value="1"/>
</dbReference>
<dbReference type="EMBL" id="CP014584">
    <property type="protein sequence ID" value="ANZ74342.1"/>
    <property type="molecule type" value="Genomic_DNA"/>
</dbReference>
<evidence type="ECO:0000313" key="9">
    <source>
        <dbReference type="Proteomes" id="UP000094565"/>
    </source>
</evidence>
<dbReference type="InterPro" id="IPR033031">
    <property type="entry name" value="Scc2/Nipped-B"/>
</dbReference>
<keyword evidence="9" id="KW-1185">Reference proteome</keyword>
<dbReference type="InterPro" id="IPR016024">
    <property type="entry name" value="ARM-type_fold"/>
</dbReference>
<dbReference type="InterPro" id="IPR026003">
    <property type="entry name" value="Cohesin_HEAT"/>
</dbReference>
<dbReference type="GO" id="GO:0003682">
    <property type="term" value="F:chromatin binding"/>
    <property type="evidence" value="ECO:0007669"/>
    <property type="project" value="TreeGrafter"/>
</dbReference>
<dbReference type="GO" id="GO:0061775">
    <property type="term" value="F:cohesin loader activity"/>
    <property type="evidence" value="ECO:0007669"/>
    <property type="project" value="InterPro"/>
</dbReference>
<accession>A0A1B2J8N3</accession>
<gene>
    <name evidence="8" type="primary">SCC2</name>
    <name evidence="8" type="ORF">ATY40_BA7500416</name>
</gene>
<dbReference type="GO" id="GO:0071169">
    <property type="term" value="P:establishment of protein localization to chromatin"/>
    <property type="evidence" value="ECO:0007669"/>
    <property type="project" value="TreeGrafter"/>
</dbReference>
<dbReference type="InterPro" id="IPR011989">
    <property type="entry name" value="ARM-like"/>
</dbReference>
<dbReference type="PANTHER" id="PTHR21704">
    <property type="entry name" value="NIPPED-B-LIKE PROTEIN DELANGIN SCC2-RELATED"/>
    <property type="match status" value="1"/>
</dbReference>
<evidence type="ECO:0000256" key="6">
    <source>
        <dbReference type="RuleBase" id="RU364107"/>
    </source>
</evidence>
<organism evidence="8 9">
    <name type="scientific">Komagataella pastoris</name>
    <name type="common">Yeast</name>
    <name type="synonym">Pichia pastoris</name>
    <dbReference type="NCBI Taxonomy" id="4922"/>
    <lineage>
        <taxon>Eukaryota</taxon>
        <taxon>Fungi</taxon>
        <taxon>Dikarya</taxon>
        <taxon>Ascomycota</taxon>
        <taxon>Saccharomycotina</taxon>
        <taxon>Pichiomycetes</taxon>
        <taxon>Pichiales</taxon>
        <taxon>Pichiaceae</taxon>
        <taxon>Komagataella</taxon>
    </lineage>
</organism>